<feature type="region of interest" description="Disordered" evidence="1">
    <location>
        <begin position="1"/>
        <end position="24"/>
    </location>
</feature>
<dbReference type="InterPro" id="IPR036374">
    <property type="entry name" value="OxRdtase_Mopterin-bd_sf"/>
</dbReference>
<dbReference type="GO" id="GO:0043546">
    <property type="term" value="F:molybdopterin cofactor binding"/>
    <property type="evidence" value="ECO:0007669"/>
    <property type="project" value="TreeGrafter"/>
</dbReference>
<feature type="compositionally biased region" description="Pro residues" evidence="1">
    <location>
        <begin position="1"/>
        <end position="23"/>
    </location>
</feature>
<feature type="domain" description="Oxidoreductase molybdopterin-binding" evidence="2">
    <location>
        <begin position="72"/>
        <end position="261"/>
    </location>
</feature>
<dbReference type="Pfam" id="PF00174">
    <property type="entry name" value="Oxidored_molyb"/>
    <property type="match status" value="1"/>
</dbReference>
<proteinExistence type="predicted"/>
<dbReference type="AlphaFoldDB" id="A0A167P6F7"/>
<sequence>MTTTPPPSPVSSPSPPVPSPSSAPPSLVNWLPRSSDLIRLTGKHPLNAEAHLSHLFEAGLITPNELHYVRNHGAVPRILWEFHELEIECGGHAVSLSMDDLTQKYETINIPVLLACDGNRRKELNMIRKSKGFNWGAGAASCAYWKGPLLRDVLLSSGVLAGLPPLPAAAPPPNGDDRRRYWVNFASADAPSEGTYETCIPFEYAKDPTNDVLLAYQMNDLFLPPDHGYPVRLVIPGHVGGRSVKWLKKIWISDRENSSHYHIWDNRVLPGFVTDMDSKIAQAMFAHPDTACNEQNLNSVIVKPAHGERIHFGEARKGRSYRIEGYAYNSCTNLRHFLTPIYTS</sequence>
<reference evidence="3 4" key="1">
    <citation type="journal article" date="2016" name="Genome Biol. Evol.">
        <title>Divergent and convergent evolution of fungal pathogenicity.</title>
        <authorList>
            <person name="Shang Y."/>
            <person name="Xiao G."/>
            <person name="Zheng P."/>
            <person name="Cen K."/>
            <person name="Zhan S."/>
            <person name="Wang C."/>
        </authorList>
    </citation>
    <scope>NUCLEOTIDE SEQUENCE [LARGE SCALE GENOMIC DNA]</scope>
    <source>
        <strain evidence="3 4">RCEF 264</strain>
    </source>
</reference>
<keyword evidence="4" id="KW-1185">Reference proteome</keyword>
<dbReference type="PANTHER" id="PTHR19372">
    <property type="entry name" value="SULFITE REDUCTASE"/>
    <property type="match status" value="1"/>
</dbReference>
<evidence type="ECO:0000313" key="4">
    <source>
        <dbReference type="Proteomes" id="UP000076874"/>
    </source>
</evidence>
<dbReference type="PANTHER" id="PTHR19372:SF7">
    <property type="entry name" value="SULFITE OXIDASE, MITOCHONDRIAL"/>
    <property type="match status" value="1"/>
</dbReference>
<dbReference type="STRING" id="1081102.A0A167P6F7"/>
<dbReference type="InterPro" id="IPR008335">
    <property type="entry name" value="Mopterin_OxRdtase_euk"/>
</dbReference>
<protein>
    <submittedName>
        <fullName evidence="3">Oxidoreductase, molybdopterin-binding domain protein</fullName>
    </submittedName>
</protein>
<gene>
    <name evidence="3" type="ORF">SPI_07951</name>
</gene>
<dbReference type="GO" id="GO:0006790">
    <property type="term" value="P:sulfur compound metabolic process"/>
    <property type="evidence" value="ECO:0007669"/>
    <property type="project" value="TreeGrafter"/>
</dbReference>
<dbReference type="OrthoDB" id="432685at2759"/>
<evidence type="ECO:0000256" key="1">
    <source>
        <dbReference type="SAM" id="MobiDB-lite"/>
    </source>
</evidence>
<dbReference type="PRINTS" id="PR00407">
    <property type="entry name" value="EUMOPTERIN"/>
</dbReference>
<dbReference type="GO" id="GO:0020037">
    <property type="term" value="F:heme binding"/>
    <property type="evidence" value="ECO:0007669"/>
    <property type="project" value="TreeGrafter"/>
</dbReference>
<dbReference type="SUPFAM" id="SSF56524">
    <property type="entry name" value="Oxidoreductase molybdopterin-binding domain"/>
    <property type="match status" value="1"/>
</dbReference>
<dbReference type="GO" id="GO:0008482">
    <property type="term" value="F:sulfite oxidase activity"/>
    <property type="evidence" value="ECO:0007669"/>
    <property type="project" value="TreeGrafter"/>
</dbReference>
<name>A0A167P6F7_9HYPO</name>
<comment type="caution">
    <text evidence="3">The sequence shown here is derived from an EMBL/GenBank/DDBJ whole genome shotgun (WGS) entry which is preliminary data.</text>
</comment>
<dbReference type="EMBL" id="AZHD01000017">
    <property type="protein sequence ID" value="OAA56340.1"/>
    <property type="molecule type" value="Genomic_DNA"/>
</dbReference>
<dbReference type="InterPro" id="IPR000572">
    <property type="entry name" value="OxRdtase_Mopterin-bd_dom"/>
</dbReference>
<accession>A0A167P6F7</accession>
<dbReference type="Gene3D" id="3.90.420.10">
    <property type="entry name" value="Oxidoreductase, molybdopterin-binding domain"/>
    <property type="match status" value="1"/>
</dbReference>
<organism evidence="3 4">
    <name type="scientific">Niveomyces insectorum RCEF 264</name>
    <dbReference type="NCBI Taxonomy" id="1081102"/>
    <lineage>
        <taxon>Eukaryota</taxon>
        <taxon>Fungi</taxon>
        <taxon>Dikarya</taxon>
        <taxon>Ascomycota</taxon>
        <taxon>Pezizomycotina</taxon>
        <taxon>Sordariomycetes</taxon>
        <taxon>Hypocreomycetidae</taxon>
        <taxon>Hypocreales</taxon>
        <taxon>Cordycipitaceae</taxon>
        <taxon>Niveomyces</taxon>
    </lineage>
</organism>
<evidence type="ECO:0000313" key="3">
    <source>
        <dbReference type="EMBL" id="OAA56340.1"/>
    </source>
</evidence>
<evidence type="ECO:0000259" key="2">
    <source>
        <dbReference type="Pfam" id="PF00174"/>
    </source>
</evidence>
<dbReference type="Proteomes" id="UP000076874">
    <property type="component" value="Unassembled WGS sequence"/>
</dbReference>